<keyword evidence="5" id="KW-0238">DNA-binding</keyword>
<keyword evidence="6" id="KW-0804">Transcription</keyword>
<keyword evidence="4" id="KW-0805">Transcription regulation</keyword>
<dbReference type="CDD" id="cd00067">
    <property type="entry name" value="GAL4"/>
    <property type="match status" value="1"/>
</dbReference>
<feature type="region of interest" description="Disordered" evidence="11">
    <location>
        <begin position="49"/>
        <end position="68"/>
    </location>
</feature>
<dbReference type="InterPro" id="IPR001138">
    <property type="entry name" value="Zn2Cys6_DnaBD"/>
</dbReference>
<dbReference type="SMART" id="SM00066">
    <property type="entry name" value="GAL4"/>
    <property type="match status" value="1"/>
</dbReference>
<dbReference type="GO" id="GO:0000976">
    <property type="term" value="F:transcription cis-regulatory region binding"/>
    <property type="evidence" value="ECO:0007669"/>
    <property type="project" value="TreeGrafter"/>
</dbReference>
<dbReference type="SUPFAM" id="SSF57701">
    <property type="entry name" value="Zn2/Cys6 DNA-binding domain"/>
    <property type="match status" value="1"/>
</dbReference>
<reference evidence="13 14" key="1">
    <citation type="submission" date="2015-01" db="EMBL/GenBank/DDBJ databases">
        <title>The Genome Sequence of Exophiala mesophila CBS40295.</title>
        <authorList>
            <consortium name="The Broad Institute Genomics Platform"/>
            <person name="Cuomo C."/>
            <person name="de Hoog S."/>
            <person name="Gorbushina A."/>
            <person name="Stielow B."/>
            <person name="Teixiera M."/>
            <person name="Abouelleil A."/>
            <person name="Chapman S.B."/>
            <person name="Priest M."/>
            <person name="Young S.K."/>
            <person name="Wortman J."/>
            <person name="Nusbaum C."/>
            <person name="Birren B."/>
        </authorList>
    </citation>
    <scope>NUCLEOTIDE SEQUENCE [LARGE SCALE GENOMIC DNA]</scope>
    <source>
        <strain evidence="13 14">CBS 40295</strain>
    </source>
</reference>
<dbReference type="InterPro" id="IPR036864">
    <property type="entry name" value="Zn2-C6_fun-type_DNA-bd_sf"/>
</dbReference>
<evidence type="ECO:0000313" key="14">
    <source>
        <dbReference type="Proteomes" id="UP000054302"/>
    </source>
</evidence>
<evidence type="ECO:0000256" key="11">
    <source>
        <dbReference type="SAM" id="MobiDB-lite"/>
    </source>
</evidence>
<evidence type="ECO:0000256" key="4">
    <source>
        <dbReference type="ARBA" id="ARBA00023015"/>
    </source>
</evidence>
<dbReference type="GO" id="GO:0000981">
    <property type="term" value="F:DNA-binding transcription factor activity, RNA polymerase II-specific"/>
    <property type="evidence" value="ECO:0007669"/>
    <property type="project" value="InterPro"/>
</dbReference>
<proteinExistence type="inferred from homology"/>
<keyword evidence="2" id="KW-0479">Metal-binding</keyword>
<dbReference type="PROSITE" id="PS00463">
    <property type="entry name" value="ZN2_CY6_FUNGAL_1"/>
    <property type="match status" value="1"/>
</dbReference>
<protein>
    <recommendedName>
        <fullName evidence="9">Transcriptional activator of proteases prtT</fullName>
    </recommendedName>
    <alternativeName>
        <fullName evidence="10">Zn(2)-C6 zinc finger-containing protein prtT</fullName>
    </alternativeName>
</protein>
<dbReference type="PROSITE" id="PS50048">
    <property type="entry name" value="ZN2_CY6_FUNGAL_2"/>
    <property type="match status" value="1"/>
</dbReference>
<evidence type="ECO:0000256" key="1">
    <source>
        <dbReference type="ARBA" id="ARBA00004123"/>
    </source>
</evidence>
<accession>A0A0D1X2Z2</accession>
<evidence type="ECO:0000256" key="8">
    <source>
        <dbReference type="ARBA" id="ARBA00038134"/>
    </source>
</evidence>
<sequence>MPYDKGRASRACDSCRKLKTRCYESRAADSSCLRCERLEISCSLAKLRSTRRQAHAPPNAAIDGTDQRLSRLERAVERLLQRLDPDAEDEEVTPSPAARESFRHPSPDRLQPPGLSTNPSAAPVLVIRDIATEMGVESPGAVRSLHSLHDTPGANMIDEGFISHQDAVAMVRIFHEHYGRWVCFDPLMSSNAVLDKAKQSPLLLCACCLIAVRHTNQELAARLAPALFEKAKALLSIALLTSPQTIDFFQAAIVLSMWSTTVGQVPLSIDSWLLSGFAVQHCVSSDLFDPILNGQGPPRTRQDLELFCLWSHIALVHLHYSVGTRRKSMIARSQMDRCRAILESDYATNYEIRMVAEGNLYWILYEDCCLQEPDLPKIQAHLHVWRQEWRFVLDQPRSQFLEMGYNFAQLLAYDQSLKSRSARVRESLISEMVRLALVIINLAMDTTDERTRHLSDHIYHMIVFAAVTLCRILNMYEDQIKQSHSLEELDANITTLVSWLHTIGLPCHAAHTLGDVVAAFHKKLRPLAHPSPLTTKEINAWNDPIFSAFFPDLLGSNPSNTYDWNMLPNWEPFGNNIG</sequence>
<dbReference type="Gene3D" id="4.10.240.10">
    <property type="entry name" value="Zn(2)-C6 fungal-type DNA-binding domain"/>
    <property type="match status" value="1"/>
</dbReference>
<comment type="subcellular location">
    <subcellularLocation>
        <location evidence="1">Nucleus</location>
    </subcellularLocation>
</comment>
<dbReference type="Proteomes" id="UP000054302">
    <property type="component" value="Unassembled WGS sequence"/>
</dbReference>
<evidence type="ECO:0000256" key="2">
    <source>
        <dbReference type="ARBA" id="ARBA00022723"/>
    </source>
</evidence>
<evidence type="ECO:0000256" key="3">
    <source>
        <dbReference type="ARBA" id="ARBA00022833"/>
    </source>
</evidence>
<dbReference type="AlphaFoldDB" id="A0A0D1X2Z2"/>
<dbReference type="PANTHER" id="PTHR31845:SF34">
    <property type="entry name" value="TRANSCRIPTIONAL ACTIVATOR OF PROTEASES PRTT"/>
    <property type="match status" value="1"/>
</dbReference>
<dbReference type="GeneID" id="27317874"/>
<dbReference type="CDD" id="cd12148">
    <property type="entry name" value="fungal_TF_MHR"/>
    <property type="match status" value="1"/>
</dbReference>
<dbReference type="OMA" id="WEYLFSQ"/>
<feature type="region of interest" description="Disordered" evidence="11">
    <location>
        <begin position="82"/>
        <end position="120"/>
    </location>
</feature>
<gene>
    <name evidence="13" type="ORF">PV10_00029</name>
</gene>
<keyword evidence="14" id="KW-1185">Reference proteome</keyword>
<dbReference type="OrthoDB" id="2595934at2759"/>
<keyword evidence="7" id="KW-0539">Nucleus</keyword>
<dbReference type="GO" id="GO:0008270">
    <property type="term" value="F:zinc ion binding"/>
    <property type="evidence" value="ECO:0007669"/>
    <property type="project" value="InterPro"/>
</dbReference>
<evidence type="ECO:0000256" key="6">
    <source>
        <dbReference type="ARBA" id="ARBA00023163"/>
    </source>
</evidence>
<dbReference type="GO" id="GO:0005634">
    <property type="term" value="C:nucleus"/>
    <property type="evidence" value="ECO:0007669"/>
    <property type="project" value="UniProtKB-SubCell"/>
</dbReference>
<evidence type="ECO:0000313" key="13">
    <source>
        <dbReference type="EMBL" id="KIV96125.1"/>
    </source>
</evidence>
<dbReference type="InterPro" id="IPR051089">
    <property type="entry name" value="prtT"/>
</dbReference>
<organism evidence="13 14">
    <name type="scientific">Exophiala mesophila</name>
    <name type="common">Black yeast-like fungus</name>
    <dbReference type="NCBI Taxonomy" id="212818"/>
    <lineage>
        <taxon>Eukaryota</taxon>
        <taxon>Fungi</taxon>
        <taxon>Dikarya</taxon>
        <taxon>Ascomycota</taxon>
        <taxon>Pezizomycotina</taxon>
        <taxon>Eurotiomycetes</taxon>
        <taxon>Chaetothyriomycetidae</taxon>
        <taxon>Chaetothyriales</taxon>
        <taxon>Herpotrichiellaceae</taxon>
        <taxon>Exophiala</taxon>
    </lineage>
</organism>
<dbReference type="HOGENOM" id="CLU_021797_1_0_1"/>
<evidence type="ECO:0000256" key="5">
    <source>
        <dbReference type="ARBA" id="ARBA00023125"/>
    </source>
</evidence>
<evidence type="ECO:0000259" key="12">
    <source>
        <dbReference type="PROSITE" id="PS50048"/>
    </source>
</evidence>
<keyword evidence="3" id="KW-0862">Zinc</keyword>
<name>A0A0D1X2Z2_EXOME</name>
<evidence type="ECO:0000256" key="10">
    <source>
        <dbReference type="ARBA" id="ARBA00042461"/>
    </source>
</evidence>
<dbReference type="RefSeq" id="XP_016227699.1">
    <property type="nucleotide sequence ID" value="XM_016364050.1"/>
</dbReference>
<evidence type="ECO:0000256" key="7">
    <source>
        <dbReference type="ARBA" id="ARBA00023242"/>
    </source>
</evidence>
<feature type="domain" description="Zn(2)-C6 fungal-type" evidence="12">
    <location>
        <begin position="11"/>
        <end position="44"/>
    </location>
</feature>
<evidence type="ECO:0000256" key="9">
    <source>
        <dbReference type="ARBA" id="ARBA00041135"/>
    </source>
</evidence>
<dbReference type="Pfam" id="PF00172">
    <property type="entry name" value="Zn_clus"/>
    <property type="match status" value="1"/>
</dbReference>
<dbReference type="STRING" id="212818.A0A0D1X2Z2"/>
<dbReference type="EMBL" id="KN847520">
    <property type="protein sequence ID" value="KIV96125.1"/>
    <property type="molecule type" value="Genomic_DNA"/>
</dbReference>
<dbReference type="PANTHER" id="PTHR31845">
    <property type="entry name" value="FINGER DOMAIN PROTEIN, PUTATIVE-RELATED"/>
    <property type="match status" value="1"/>
</dbReference>
<comment type="similarity">
    <text evidence="8">Belongs to the prtT family.</text>
</comment>
<dbReference type="VEuPathDB" id="FungiDB:PV10_00029"/>